<evidence type="ECO:0008006" key="3">
    <source>
        <dbReference type="Google" id="ProtNLM"/>
    </source>
</evidence>
<protein>
    <recommendedName>
        <fullName evidence="3">Phage portal protein</fullName>
    </recommendedName>
</protein>
<dbReference type="EMBL" id="RQVS01000014">
    <property type="protein sequence ID" value="RRJ85911.1"/>
    <property type="molecule type" value="Genomic_DNA"/>
</dbReference>
<gene>
    <name evidence="1" type="ORF">EG850_11010</name>
</gene>
<organism evidence="1 2">
    <name type="scientific">Gulosibacter macacae</name>
    <dbReference type="NCBI Taxonomy" id="2488791"/>
    <lineage>
        <taxon>Bacteria</taxon>
        <taxon>Bacillati</taxon>
        <taxon>Actinomycetota</taxon>
        <taxon>Actinomycetes</taxon>
        <taxon>Micrococcales</taxon>
        <taxon>Microbacteriaceae</taxon>
        <taxon>Gulosibacter</taxon>
    </lineage>
</organism>
<accession>A0A3P3VSZ1</accession>
<dbReference type="OrthoDB" id="1780383at2"/>
<dbReference type="AlphaFoldDB" id="A0A3P3VSZ1"/>
<sequence>MFDGLTEDELTTFNRLRSTIEKKRNRNRMRTRLYDAHKNVEQFGITIPPPMKKFATVLGWPAKAVDTPARRIRPDGFSIRQGSDLFEEVQNALAQPRPMAVEKLAIQSSLKHSCAFVFTTGSDSDDGEVLLTAASALDASATVDPRTGNTLAALERFEGGWVLYLPGKTISIERRNGKNIVTHRTERGHDRVTCTVYSWGKTIDRPFGRSRITRPLIGYTDIGVRILLRQETHAEFFSTPQRFALGARPEDFTDESGRVVAAWEALIGGMLAMPDIPIEEEQQEKLRRVELGQFAQASMQPHSDHLKTIAMMVSSETSLPLNYLGIVQENPPSADAIRASEGDLVQIVEDELDWYRDSRANLARDVAAVLHGEWTPEMSKDLRGIRAEFRDPATPTKGAEGDWAIKMVSAFDWLKESEIMMRIIFGEHIARQMVEERRRNAGGGLLDRIIARDGATTTPLTLPLSESGSTR</sequence>
<dbReference type="RefSeq" id="WP_124973440.1">
    <property type="nucleotide sequence ID" value="NZ_RQVS01000014.1"/>
</dbReference>
<comment type="caution">
    <text evidence="1">The sequence shown here is derived from an EMBL/GenBank/DDBJ whole genome shotgun (WGS) entry which is preliminary data.</text>
</comment>
<reference evidence="1 2" key="1">
    <citation type="submission" date="2018-11" db="EMBL/GenBank/DDBJ databases">
        <title>YIM 102482-1 draft genome.</title>
        <authorList>
            <person name="Li G."/>
            <person name="Jiang Y."/>
        </authorList>
    </citation>
    <scope>NUCLEOTIDE SEQUENCE [LARGE SCALE GENOMIC DNA]</scope>
    <source>
        <strain evidence="1 2">YIM 102482-1</strain>
    </source>
</reference>
<proteinExistence type="predicted"/>
<keyword evidence="2" id="KW-1185">Reference proteome</keyword>
<name>A0A3P3VSZ1_9MICO</name>
<evidence type="ECO:0000313" key="2">
    <source>
        <dbReference type="Proteomes" id="UP000274391"/>
    </source>
</evidence>
<evidence type="ECO:0000313" key="1">
    <source>
        <dbReference type="EMBL" id="RRJ85911.1"/>
    </source>
</evidence>
<dbReference type="Proteomes" id="UP000274391">
    <property type="component" value="Unassembled WGS sequence"/>
</dbReference>